<evidence type="ECO:0000313" key="5">
    <source>
        <dbReference type="Proteomes" id="UP000053902"/>
    </source>
</evidence>
<reference evidence="4 5" key="1">
    <citation type="submission" date="2014-07" db="EMBL/GenBank/DDBJ databases">
        <authorList>
            <person name="Urmite Genomes Urmite Genomes"/>
        </authorList>
    </citation>
    <scope>NUCLEOTIDE SEQUENCE [LARGE SCALE GENOMIC DNA]</scope>
    <source>
        <strain evidence="4 5">20_BN</strain>
    </source>
</reference>
<dbReference type="EMBL" id="CCSF01000001">
    <property type="protein sequence ID" value="CDZ93275.1"/>
    <property type="molecule type" value="Genomic_DNA"/>
</dbReference>
<dbReference type="SUPFAM" id="SSF141868">
    <property type="entry name" value="EAL domain-like"/>
    <property type="match status" value="1"/>
</dbReference>
<gene>
    <name evidence="4" type="primary">rocR</name>
    <name evidence="4" type="ORF">BN1079_00563</name>
</gene>
<organism evidence="4 5">
    <name type="scientific">Pseudomonas saudiphocaensis</name>
    <dbReference type="NCBI Taxonomy" id="1499686"/>
    <lineage>
        <taxon>Bacteria</taxon>
        <taxon>Pseudomonadati</taxon>
        <taxon>Pseudomonadota</taxon>
        <taxon>Gammaproteobacteria</taxon>
        <taxon>Pseudomonadales</taxon>
        <taxon>Pseudomonadaceae</taxon>
        <taxon>Pseudomonas</taxon>
    </lineage>
</organism>
<evidence type="ECO:0000313" key="4">
    <source>
        <dbReference type="EMBL" id="CDZ93275.1"/>
    </source>
</evidence>
<dbReference type="Pfam" id="PF00072">
    <property type="entry name" value="Response_reg"/>
    <property type="match status" value="1"/>
</dbReference>
<dbReference type="SUPFAM" id="SSF52172">
    <property type="entry name" value="CheY-like"/>
    <property type="match status" value="1"/>
</dbReference>
<dbReference type="GO" id="GO:0071111">
    <property type="term" value="F:cyclic-guanylate-specific phosphodiesterase activity"/>
    <property type="evidence" value="ECO:0007669"/>
    <property type="project" value="InterPro"/>
</dbReference>
<dbReference type="OrthoDB" id="9812358at2"/>
<dbReference type="PROSITE" id="PS50110">
    <property type="entry name" value="RESPONSE_REGULATORY"/>
    <property type="match status" value="1"/>
</dbReference>
<dbReference type="eggNOG" id="COG2200">
    <property type="taxonomic scope" value="Bacteria"/>
</dbReference>
<evidence type="ECO:0000256" key="1">
    <source>
        <dbReference type="PROSITE-ProRule" id="PRU00169"/>
    </source>
</evidence>
<dbReference type="SMART" id="SM00448">
    <property type="entry name" value="REC"/>
    <property type="match status" value="1"/>
</dbReference>
<dbReference type="PANTHER" id="PTHR33121">
    <property type="entry name" value="CYCLIC DI-GMP PHOSPHODIESTERASE PDEF"/>
    <property type="match status" value="1"/>
</dbReference>
<dbReference type="HOGENOM" id="CLU_000445_70_2_6"/>
<dbReference type="Gene3D" id="3.40.50.2300">
    <property type="match status" value="1"/>
</dbReference>
<dbReference type="Pfam" id="PF00563">
    <property type="entry name" value="EAL"/>
    <property type="match status" value="1"/>
</dbReference>
<dbReference type="STRING" id="1499686.BN1079_00563"/>
<dbReference type="SMART" id="SM00052">
    <property type="entry name" value="EAL"/>
    <property type="match status" value="1"/>
</dbReference>
<dbReference type="InterPro" id="IPR050706">
    <property type="entry name" value="Cyclic-di-GMP_PDE-like"/>
</dbReference>
<dbReference type="InterPro" id="IPR001633">
    <property type="entry name" value="EAL_dom"/>
</dbReference>
<evidence type="ECO:0000259" key="2">
    <source>
        <dbReference type="PROSITE" id="PS50110"/>
    </source>
</evidence>
<dbReference type="InterPro" id="IPR035919">
    <property type="entry name" value="EAL_sf"/>
</dbReference>
<dbReference type="RefSeq" id="WP_037022145.1">
    <property type="nucleotide sequence ID" value="NZ_CCSF01000001.1"/>
</dbReference>
<proteinExistence type="predicted"/>
<keyword evidence="5" id="KW-1185">Reference proteome</keyword>
<dbReference type="GO" id="GO:0000160">
    <property type="term" value="P:phosphorelay signal transduction system"/>
    <property type="evidence" value="ECO:0007669"/>
    <property type="project" value="InterPro"/>
</dbReference>
<dbReference type="AlphaFoldDB" id="A0A078LPL4"/>
<dbReference type="PROSITE" id="PS50883">
    <property type="entry name" value="EAL"/>
    <property type="match status" value="1"/>
</dbReference>
<dbReference type="Gene3D" id="3.20.20.450">
    <property type="entry name" value="EAL domain"/>
    <property type="match status" value="1"/>
</dbReference>
<feature type="domain" description="EAL" evidence="3">
    <location>
        <begin position="152"/>
        <end position="403"/>
    </location>
</feature>
<feature type="modified residue" description="4-aspartylphosphate" evidence="1">
    <location>
        <position position="68"/>
    </location>
</feature>
<feature type="domain" description="Response regulatory" evidence="2">
    <location>
        <begin position="16"/>
        <end position="138"/>
    </location>
</feature>
<evidence type="ECO:0000259" key="3">
    <source>
        <dbReference type="PROSITE" id="PS50883"/>
    </source>
</evidence>
<sequence>MRTALPELPDSVRQRKVLIVEDSPFQRELLCALLAELGLDQVEQAVDGNAALEVLRACGEELPLLLVDLEMPVMNGIQLLQCMSEEQIRAEVMIVSSHDEALIVTVEGMLAAAGMPLLGSLRKPIAGQDLHRLLSRSGGKLFPAGKGALSTCMPSELELAAAIESGCIRPYYQPKVQLSNGQVTGYEVLARWVRPDETLIFPGDFIPLATESGQLGALTFSLVDQVLDDLSRLADDTISMALNVDISLLANRHFADDLIHRVSAAGRQPSQMVLEVTESALMHDPLVTLGSVGRLRLAGFGLSIDDYGTGFSTLRQLSRLPFTELKIDRAFISEAHRNQRARAILYSAIEMGHKLGLPCVTEGVEHKDDLMLLEKLGCHSGQGYLFARPMPGEQLDVWHLQHKNRASLMDWVVE</sequence>
<dbReference type="InterPro" id="IPR011006">
    <property type="entry name" value="CheY-like_superfamily"/>
</dbReference>
<dbReference type="PANTHER" id="PTHR33121:SF79">
    <property type="entry name" value="CYCLIC DI-GMP PHOSPHODIESTERASE PDED-RELATED"/>
    <property type="match status" value="1"/>
</dbReference>
<dbReference type="Proteomes" id="UP000053902">
    <property type="component" value="Unassembled WGS sequence"/>
</dbReference>
<accession>A0A078LPL4</accession>
<keyword evidence="1" id="KW-0597">Phosphoprotein</keyword>
<dbReference type="CDD" id="cd01948">
    <property type="entry name" value="EAL"/>
    <property type="match status" value="1"/>
</dbReference>
<protein>
    <submittedName>
        <fullName evidence="4">Protein RocR</fullName>
    </submittedName>
</protein>
<name>A0A078LPL4_9PSED</name>
<dbReference type="InterPro" id="IPR001789">
    <property type="entry name" value="Sig_transdc_resp-reg_receiver"/>
</dbReference>